<name>A0A150X8N3_ROSEK</name>
<gene>
    <name evidence="1" type="ORF">MB14_07845</name>
</gene>
<proteinExistence type="predicted"/>
<organism evidence="1 2">
    <name type="scientific">Roseivirga ehrenbergii (strain DSM 102268 / JCM 13514 / KCTC 12282 / NCIMB 14502 / KMM 6017)</name>
    <dbReference type="NCBI Taxonomy" id="279360"/>
    <lineage>
        <taxon>Bacteria</taxon>
        <taxon>Pseudomonadati</taxon>
        <taxon>Bacteroidota</taxon>
        <taxon>Cytophagia</taxon>
        <taxon>Cytophagales</taxon>
        <taxon>Roseivirgaceae</taxon>
        <taxon>Roseivirga</taxon>
    </lineage>
</organism>
<accession>A0A150X8N3</accession>
<evidence type="ECO:0000313" key="1">
    <source>
        <dbReference type="EMBL" id="KYG75095.1"/>
    </source>
</evidence>
<dbReference type="EMBL" id="LQZQ01000045">
    <property type="protein sequence ID" value="KYG75095.1"/>
    <property type="molecule type" value="Genomic_DNA"/>
</dbReference>
<keyword evidence="2" id="KW-1185">Reference proteome</keyword>
<sequence>MFVALVIGCKSDDPAGPTAQEEAFELLAGDWTFGTNGGIMLDNQDVSQNYPGFALSFTDGTYATTNGGDLFRATGTWTWVNQNAGSITLDTGEEVIILELGPGSFKFSFTHTGGGVAAGTSGNYVVSVEK</sequence>
<dbReference type="Proteomes" id="UP000075583">
    <property type="component" value="Unassembled WGS sequence"/>
</dbReference>
<reference evidence="1" key="1">
    <citation type="submission" date="2016-01" db="EMBL/GenBank/DDBJ databases">
        <title>Genome sequencing of Roseivirga ehrenbergii KMM 6017.</title>
        <authorList>
            <person name="Selvaratnam C."/>
            <person name="Thevarajoo S."/>
            <person name="Goh K.M."/>
            <person name="Ee R."/>
            <person name="Chan K.-G."/>
            <person name="Chong C.S."/>
        </authorList>
    </citation>
    <scope>NUCLEOTIDE SEQUENCE [LARGE SCALE GENOMIC DNA]</scope>
    <source>
        <strain evidence="1">KMM 6017</strain>
    </source>
</reference>
<protein>
    <recommendedName>
        <fullName evidence="3">Lipocalin-like domain-containing protein</fullName>
    </recommendedName>
</protein>
<evidence type="ECO:0000313" key="2">
    <source>
        <dbReference type="Proteomes" id="UP000075583"/>
    </source>
</evidence>
<comment type="caution">
    <text evidence="1">The sequence shown here is derived from an EMBL/GenBank/DDBJ whole genome shotgun (WGS) entry which is preliminary data.</text>
</comment>
<evidence type="ECO:0008006" key="3">
    <source>
        <dbReference type="Google" id="ProtNLM"/>
    </source>
</evidence>
<dbReference type="AlphaFoldDB" id="A0A150X8N3"/>